<evidence type="ECO:0000256" key="1">
    <source>
        <dbReference type="ARBA" id="ARBA00004651"/>
    </source>
</evidence>
<reference evidence="13 14" key="2">
    <citation type="journal article" date="2014" name="Genome Announc.">
        <title>Complete Genome Sequence of Coprothermobacter proteolyticus DSM 5265.</title>
        <authorList>
            <person name="Alexiev A."/>
            <person name="Coil D.A."/>
            <person name="Badger J.H."/>
            <person name="Enticknap J."/>
            <person name="Ward N."/>
            <person name="Robb F.T."/>
            <person name="Eisen J.A."/>
        </authorList>
    </citation>
    <scope>NUCLEOTIDE SEQUENCE [LARGE SCALE GENOMIC DNA]</scope>
    <source>
        <strain evidence="14">ATCC 35245 / DSM 5265 / OCM 4 / BT</strain>
    </source>
</reference>
<dbReference type="Pfam" id="PF21760">
    <property type="entry name" value="SecD_1st"/>
    <property type="match status" value="1"/>
</dbReference>
<feature type="domain" description="SecDF P1 head subdomain" evidence="12">
    <location>
        <begin position="145"/>
        <end position="239"/>
    </location>
</feature>
<keyword evidence="2" id="KW-0813">Transport</keyword>
<reference evidence="14" key="1">
    <citation type="submission" date="2008-08" db="EMBL/GenBank/DDBJ databases">
        <title>The complete genome sequence of Coprothermobacter proteolyticus strain ATCC 5245 / DSM 5265 / BT.</title>
        <authorList>
            <person name="Dodson R.J."/>
            <person name="Durkin A.S."/>
            <person name="Wu M."/>
            <person name="Eisen J."/>
            <person name="Sutton G."/>
        </authorList>
    </citation>
    <scope>NUCLEOTIDE SEQUENCE [LARGE SCALE GENOMIC DNA]</scope>
    <source>
        <strain evidence="14">ATCC 35245 / DSM 5265 / OCM 4 / BT</strain>
    </source>
</reference>
<evidence type="ECO:0000256" key="8">
    <source>
        <dbReference type="ARBA" id="ARBA00023136"/>
    </source>
</evidence>
<evidence type="ECO:0000256" key="2">
    <source>
        <dbReference type="ARBA" id="ARBA00022448"/>
    </source>
</evidence>
<dbReference type="KEGG" id="cpo:COPRO5265_0898"/>
<dbReference type="EMBL" id="CP001145">
    <property type="protein sequence ID" value="ACI17972.1"/>
    <property type="molecule type" value="Genomic_DNA"/>
</dbReference>
<feature type="transmembrane region" description="Helical" evidence="9">
    <location>
        <begin position="313"/>
        <end position="333"/>
    </location>
</feature>
<evidence type="ECO:0000256" key="3">
    <source>
        <dbReference type="ARBA" id="ARBA00022475"/>
    </source>
</evidence>
<keyword evidence="5" id="KW-0653">Protein transport</keyword>
<keyword evidence="3" id="KW-1003">Cell membrane</keyword>
<evidence type="ECO:0000259" key="10">
    <source>
        <dbReference type="Pfam" id="PF02355"/>
    </source>
</evidence>
<evidence type="ECO:0000256" key="4">
    <source>
        <dbReference type="ARBA" id="ARBA00022692"/>
    </source>
</evidence>
<accession>B5Y8Y2</accession>
<dbReference type="RefSeq" id="WP_012544623.1">
    <property type="nucleotide sequence ID" value="NC_011295.1"/>
</dbReference>
<dbReference type="InterPro" id="IPR055344">
    <property type="entry name" value="SecD_SecF_C_bact"/>
</dbReference>
<evidence type="ECO:0000256" key="6">
    <source>
        <dbReference type="ARBA" id="ARBA00022989"/>
    </source>
</evidence>
<dbReference type="PANTHER" id="PTHR30081:SF1">
    <property type="entry name" value="PROTEIN TRANSLOCASE SUBUNIT SECD"/>
    <property type="match status" value="1"/>
</dbReference>
<name>B5Y8Y2_COPPD</name>
<keyword evidence="7" id="KW-0811">Translocation</keyword>
<feature type="transmembrane region" description="Helical" evidence="9">
    <location>
        <begin position="264"/>
        <end position="282"/>
    </location>
</feature>
<feature type="domain" description="Protein export membrane protein SecD/SecF C-terminal" evidence="10">
    <location>
        <begin position="241"/>
        <end position="410"/>
    </location>
</feature>
<dbReference type="Pfam" id="PF22599">
    <property type="entry name" value="SecDF_P1_head"/>
    <property type="match status" value="1"/>
</dbReference>
<dbReference type="Gene3D" id="1.20.1640.10">
    <property type="entry name" value="Multidrug efflux transporter AcrB transmembrane domain"/>
    <property type="match status" value="1"/>
</dbReference>
<evidence type="ECO:0000259" key="11">
    <source>
        <dbReference type="Pfam" id="PF21760"/>
    </source>
</evidence>
<feature type="transmembrane region" description="Helical" evidence="9">
    <location>
        <begin position="354"/>
        <end position="381"/>
    </location>
</feature>
<comment type="subcellular location">
    <subcellularLocation>
        <location evidence="1">Cell membrane</location>
        <topology evidence="1">Multi-pass membrane protein</topology>
    </subcellularLocation>
</comment>
<dbReference type="NCBIfam" id="TIGR00916">
    <property type="entry name" value="2A0604s01"/>
    <property type="match status" value="1"/>
</dbReference>
<dbReference type="InterPro" id="IPR054384">
    <property type="entry name" value="SecDF_P1_head"/>
</dbReference>
<dbReference type="Gene3D" id="3.30.1360.200">
    <property type="match status" value="1"/>
</dbReference>
<dbReference type="GO" id="GO:0015031">
    <property type="term" value="P:protein transport"/>
    <property type="evidence" value="ECO:0007669"/>
    <property type="project" value="UniProtKB-KW"/>
</dbReference>
<keyword evidence="8 9" id="KW-0472">Membrane</keyword>
<organism evidence="13 14">
    <name type="scientific">Coprothermobacter proteolyticus (strain ATCC 35245 / DSM 5265 / OCM 4 / BT)</name>
    <dbReference type="NCBI Taxonomy" id="309798"/>
    <lineage>
        <taxon>Bacteria</taxon>
        <taxon>Pseudomonadati</taxon>
        <taxon>Coprothermobacterota</taxon>
        <taxon>Coprothermobacteria</taxon>
        <taxon>Coprothermobacterales</taxon>
        <taxon>Coprothermobacteraceae</taxon>
        <taxon>Coprothermobacter</taxon>
    </lineage>
</organism>
<evidence type="ECO:0000256" key="9">
    <source>
        <dbReference type="SAM" id="Phobius"/>
    </source>
</evidence>
<dbReference type="HOGENOM" id="CLU_007894_4_2_9"/>
<dbReference type="eggNOG" id="COG0342">
    <property type="taxonomic scope" value="Bacteria"/>
</dbReference>
<dbReference type="InterPro" id="IPR022813">
    <property type="entry name" value="SecD/SecF_arch_bac"/>
</dbReference>
<feature type="domain" description="Protein translocase subunit SecDF P1" evidence="11">
    <location>
        <begin position="77"/>
        <end position="142"/>
    </location>
</feature>
<keyword evidence="4 9" id="KW-0812">Transmembrane</keyword>
<keyword evidence="14" id="KW-1185">Reference proteome</keyword>
<gene>
    <name evidence="13" type="primary">secD</name>
    <name evidence="13" type="ordered locus">COPRO5265_0898</name>
</gene>
<dbReference type="OrthoDB" id="9805019at2"/>
<proteinExistence type="predicted"/>
<evidence type="ECO:0000313" key="14">
    <source>
        <dbReference type="Proteomes" id="UP000001732"/>
    </source>
</evidence>
<dbReference type="AlphaFoldDB" id="B5Y8Y2"/>
<sequence>MSKEWKIGIAAALVVVSLLFLILALPVNLPGIGYDMQKVVRDQWGIKFRFGLDIKGGVQITLEAVPYENQTLTQDDVNQLKTVLENRINTLGLGEIKIYDDPGDWKRVVVEIPADVLSEKEMDAQGVVDFLGKPAKLEFVDPEGNVVITGADLKSAYVTTDQAGLPAVGLEFTSQGAKKFYDATSKWVGQTIEIRLDGQVISSPTVQEAISGGKASITGSFTIAEARQLAALLQGGALPTQIKVSALRNVGPSVGSQALEGMELAGIAAAIAIIFYMIINYGALGGMSILSLLSFVILDAAIYIGMFKAVLSLSGIGGFILTLGMAIDSNIILYERFMEELNKGKTPRRAVEDAFRHAFVTVIDSNVSVIVVSLILFYLGAPTLRGFAITLGLGGVLNIVLPWLLLDPLLESFVSSRSEKAEVQA</sequence>
<dbReference type="Pfam" id="PF02355">
    <property type="entry name" value="SecD_SecF_C"/>
    <property type="match status" value="1"/>
</dbReference>
<dbReference type="Proteomes" id="UP000001732">
    <property type="component" value="Chromosome"/>
</dbReference>
<keyword evidence="6 9" id="KW-1133">Transmembrane helix</keyword>
<dbReference type="GO" id="GO:0005886">
    <property type="term" value="C:plasma membrane"/>
    <property type="evidence" value="ECO:0007669"/>
    <property type="project" value="UniProtKB-SubCell"/>
</dbReference>
<feature type="transmembrane region" description="Helical" evidence="9">
    <location>
        <begin position="387"/>
        <end position="406"/>
    </location>
</feature>
<evidence type="ECO:0000256" key="5">
    <source>
        <dbReference type="ARBA" id="ARBA00022927"/>
    </source>
</evidence>
<dbReference type="InterPro" id="IPR048634">
    <property type="entry name" value="SecD_SecF_C"/>
</dbReference>
<dbReference type="STRING" id="309798.COPRO5265_0898"/>
<dbReference type="PANTHER" id="PTHR30081">
    <property type="entry name" value="PROTEIN-EXPORT MEMBRANE PROTEIN SEC"/>
    <property type="match status" value="1"/>
</dbReference>
<dbReference type="InterPro" id="IPR048631">
    <property type="entry name" value="SecD_1st"/>
</dbReference>
<evidence type="ECO:0000313" key="13">
    <source>
        <dbReference type="EMBL" id="ACI17972.1"/>
    </source>
</evidence>
<dbReference type="SUPFAM" id="SSF82866">
    <property type="entry name" value="Multidrug efflux transporter AcrB transmembrane domain"/>
    <property type="match status" value="1"/>
</dbReference>
<protein>
    <submittedName>
        <fullName evidence="13">Protein-export membrane protein SecD</fullName>
    </submittedName>
</protein>
<evidence type="ECO:0000259" key="12">
    <source>
        <dbReference type="Pfam" id="PF22599"/>
    </source>
</evidence>
<evidence type="ECO:0000256" key="7">
    <source>
        <dbReference type="ARBA" id="ARBA00023010"/>
    </source>
</evidence>